<gene>
    <name evidence="1" type="ORF">CFVT_0474</name>
</gene>
<organism evidence="1 2">
    <name type="scientific">Campylobacter fetus subsp. venerealis NCTC 10354</name>
    <dbReference type="NCBI Taxonomy" id="983328"/>
    <lineage>
        <taxon>Bacteria</taxon>
        <taxon>Pseudomonadati</taxon>
        <taxon>Campylobacterota</taxon>
        <taxon>Epsilonproteobacteria</taxon>
        <taxon>Campylobacterales</taxon>
        <taxon>Campylobacteraceae</taxon>
        <taxon>Campylobacter</taxon>
        <taxon>Campylobacter fetus subsp. venerealis bv. venerealis</taxon>
    </lineage>
</organism>
<dbReference type="EMBL" id="CP043435">
    <property type="protein sequence ID" value="QEL44455.1"/>
    <property type="molecule type" value="Genomic_DNA"/>
</dbReference>
<sequence length="418" mass="46838">MYFEGSVSSAPEFLDVLKAKALEAGYESVSDRTLDVTNVNDYFDIGGFETQIDNVKSGASRYLNTAKDINSSYYDYQSNIIFTKDVLFKKIVIKNYLSTINGEIIGINEDNSTEKITDIVSATNPVTIESPTNKKYRGIHIKANGQYRVDITLENGSYIYRELILRKSVGNKELLYMFILEDYGDKYFLHMSPLKSFNENKKAIIDSYAQIGAMPNMAIAMLNKGVNNYYISLQDRRICGAFSMQNGNNITWQPFYIGLLRPYGEEISPDPFLCFASGTSRVAVLASKEHISLPYAKYNNEYQQCITHPCWAYPPTKDNLYGDLDEPFCTPLIVCYFGKYNGSSSLGSTIQERARALSLYSYKDVESKLLGDMDGIIAIILGSGVSVGDDVSCDGHNYKIVTAGNELISPYCYAIIKE</sequence>
<reference evidence="1 2" key="1">
    <citation type="submission" date="2019-08" db="EMBL/GenBank/DDBJ databases">
        <title>Complete genomes of the Campylobacter fetus subsp. venerealis, Campylobacter lari subsp. concheus, Campylobacter sputorum bv. sputorum and Campylobacter volucris type strains.</title>
        <authorList>
            <person name="Miller W.G."/>
            <person name="Yee E."/>
        </authorList>
    </citation>
    <scope>NUCLEOTIDE SEQUENCE [LARGE SCALE GENOMIC DNA]</scope>
    <source>
        <strain evidence="1 2">NCTC 10354</strain>
    </source>
</reference>
<name>A0AAE6IXV3_CAMFE</name>
<accession>A0AAE6IXV3</accession>
<evidence type="ECO:0000313" key="2">
    <source>
        <dbReference type="Proteomes" id="UP000322035"/>
    </source>
</evidence>
<dbReference type="RefSeq" id="WP_002848791.1">
    <property type="nucleotide sequence ID" value="NZ_CP043435.1"/>
</dbReference>
<dbReference type="AlphaFoldDB" id="A0AAE6IXV3"/>
<evidence type="ECO:0000313" key="1">
    <source>
        <dbReference type="EMBL" id="QEL44455.1"/>
    </source>
</evidence>
<proteinExistence type="predicted"/>
<dbReference type="Proteomes" id="UP000322035">
    <property type="component" value="Chromosome"/>
</dbReference>
<protein>
    <submittedName>
        <fullName evidence="1">Uncharacterized protein</fullName>
    </submittedName>
</protein>